<sequence>MGLRACVCPPGDESSLDAVAAFTGTAKIGALSPNLISFRLAYSLSAPAAQVESPQSPMNADEMDHLLDDAEGMDLLDLLAVEALH</sequence>
<proteinExistence type="predicted"/>
<name>N1QW11_AEGTA</name>
<reference evidence="1" key="1">
    <citation type="submission" date="2015-06" db="UniProtKB">
        <authorList>
            <consortium name="EnsemblPlants"/>
        </authorList>
    </citation>
    <scope>IDENTIFICATION</scope>
</reference>
<evidence type="ECO:0000313" key="1">
    <source>
        <dbReference type="EnsemblPlants" id="EMT14953"/>
    </source>
</evidence>
<protein>
    <submittedName>
        <fullName evidence="1">Uncharacterized protein</fullName>
    </submittedName>
</protein>
<organism evidence="1">
    <name type="scientific">Aegilops tauschii</name>
    <name type="common">Tausch's goatgrass</name>
    <name type="synonym">Aegilops squarrosa</name>
    <dbReference type="NCBI Taxonomy" id="37682"/>
    <lineage>
        <taxon>Eukaryota</taxon>
        <taxon>Viridiplantae</taxon>
        <taxon>Streptophyta</taxon>
        <taxon>Embryophyta</taxon>
        <taxon>Tracheophyta</taxon>
        <taxon>Spermatophyta</taxon>
        <taxon>Magnoliopsida</taxon>
        <taxon>Liliopsida</taxon>
        <taxon>Poales</taxon>
        <taxon>Poaceae</taxon>
        <taxon>BOP clade</taxon>
        <taxon>Pooideae</taxon>
        <taxon>Triticodae</taxon>
        <taxon>Triticeae</taxon>
        <taxon>Triticinae</taxon>
        <taxon>Aegilops</taxon>
    </lineage>
</organism>
<accession>N1QW11</accession>
<dbReference type="EnsemblPlants" id="EMT14953">
    <property type="protein sequence ID" value="EMT14953"/>
    <property type="gene ID" value="F775_42551"/>
</dbReference>
<dbReference type="AlphaFoldDB" id="N1QW11"/>